<keyword evidence="4" id="KW-0067">ATP-binding</keyword>
<dbReference type="PANTHER" id="PTHR43289:SF6">
    <property type="entry name" value="SERINE_THREONINE-PROTEIN KINASE NEKL-3"/>
    <property type="match status" value="1"/>
</dbReference>
<dbReference type="RefSeq" id="WP_095959672.1">
    <property type="nucleotide sequence ID" value="NZ_CP022203.1"/>
</dbReference>
<feature type="region of interest" description="Disordered" evidence="5">
    <location>
        <begin position="824"/>
        <end position="851"/>
    </location>
</feature>
<feature type="transmembrane region" description="Helical" evidence="6">
    <location>
        <begin position="602"/>
        <end position="622"/>
    </location>
</feature>
<dbReference type="PROSITE" id="PS50011">
    <property type="entry name" value="PROTEIN_KINASE_DOM"/>
    <property type="match status" value="1"/>
</dbReference>
<reference evidence="8 9" key="1">
    <citation type="submission" date="2017-06" db="EMBL/GenBank/DDBJ databases">
        <title>Sequencing and comparative analysis of myxobacterial genomes.</title>
        <authorList>
            <person name="Rupp O."/>
            <person name="Goesmann A."/>
            <person name="Sogaard-Andersen L."/>
        </authorList>
    </citation>
    <scope>NUCLEOTIDE SEQUENCE [LARGE SCALE GENOMIC DNA]</scope>
    <source>
        <strain evidence="8 9">DSM 14697</strain>
    </source>
</reference>
<dbReference type="InterPro" id="IPR011009">
    <property type="entry name" value="Kinase-like_dom_sf"/>
</dbReference>
<sequence>MKKPTLFGKYLLLERINVGGMAEVFIAKAFGVEGFERILAIKKILPTMAEDEEFITMFIDEARISVQLNHANIVHINELGKHDDTYFIAMEYVAGRDVRTMLERYRRRKEIMPTAQAVFIASKICDGLDYAHRKKDARGQDLHIIHRDVSPQNVLISYEGEVKVIDFGIAKAANRSQKTQAGILKGKFGYMSPEQVRGMPIDRRSDIFAVGVLLYEMLTGEKLFVGESDFSTLEKVRNAEVPLPSEFNPSIPQGLEKVVLKALTREPEDRYQWASDMAEDLMRFLLAGDAIYSSKHLSGYMKEAFAEDMLREAEKMERYAGIERPDQIEASGITVAPGLNRQAARRAPPPSVVVSGTPAGRASTSPAQPVQDYIPPPTAEELEEMGVGAGDKTQIVDSTQTFMSPETRVAESSVLVDDSITGRTENPIQDSGTAGAYNSSRAPAPDTSSRKGKSGPKAQVIISNEEGEAYAGATMIGPAPSAPPSRSRGSSPSLDEETGSRPAPSRARNAKRAPEPEEEPSDYEQPLEEDSGAAYDEHDDYGEEAPPHDDLNEPEEEVTGSVPVPAEEAPPPSKAAKPVKAKTKVPSKGKPALNLKTLPKPVLFAAAAAIVLVLVIGVVMLTRTSTGEVTFMVSPSNPSARIQLDGKDVQLNTLLALPAGQYRVTASAPGQQGTARTVEVVAGSRIVVSLPLESDPQTAPPAEDKPPESPPTNSGVVIAAGSTDPSAPSGDPAGDGTATPSADGQTAPPAQVAAVFEGDDGAEIAVDGEQLGKVPDARMANLEVGKTYSFTAKLAGYKPYSGEFKADGSTPQLTVAFEMTKEPEPVVNVRPPPQAAPKPPPAPRAPRAPRAPKVMGKFACSTKPAGADIYVDGKKTNRQTPVTLGSPLMLPVGKRKISFKLNGKSTKPVVVDITENNIAKLVNVPIE</sequence>
<dbReference type="Gene3D" id="1.10.510.10">
    <property type="entry name" value="Transferase(Phosphotransferase) domain 1"/>
    <property type="match status" value="1"/>
</dbReference>
<dbReference type="PROSITE" id="PS00109">
    <property type="entry name" value="PROTEIN_KINASE_TYR"/>
    <property type="match status" value="1"/>
</dbReference>
<evidence type="ECO:0000259" key="7">
    <source>
        <dbReference type="PROSITE" id="PS50011"/>
    </source>
</evidence>
<keyword evidence="3 8" id="KW-0418">Kinase</keyword>
<keyword evidence="1" id="KW-0808">Transferase</keyword>
<dbReference type="CDD" id="cd14014">
    <property type="entry name" value="STKc_PknB_like"/>
    <property type="match status" value="1"/>
</dbReference>
<dbReference type="KEGG" id="mmas:MYMAC_004593"/>
<evidence type="ECO:0000313" key="9">
    <source>
        <dbReference type="Proteomes" id="UP000217343"/>
    </source>
</evidence>
<keyword evidence="9" id="KW-1185">Reference proteome</keyword>
<feature type="region of interest" description="Disordered" evidence="5">
    <location>
        <begin position="404"/>
        <end position="457"/>
    </location>
</feature>
<feature type="compositionally biased region" description="Acidic residues" evidence="5">
    <location>
        <begin position="516"/>
        <end position="543"/>
    </location>
</feature>
<dbReference type="Gene3D" id="3.30.200.20">
    <property type="entry name" value="Phosphorylase Kinase, domain 1"/>
    <property type="match status" value="1"/>
</dbReference>
<keyword evidence="6" id="KW-0472">Membrane</keyword>
<organism evidence="8 9">
    <name type="scientific">Corallococcus macrosporus DSM 14697</name>
    <dbReference type="NCBI Taxonomy" id="1189310"/>
    <lineage>
        <taxon>Bacteria</taxon>
        <taxon>Pseudomonadati</taxon>
        <taxon>Myxococcota</taxon>
        <taxon>Myxococcia</taxon>
        <taxon>Myxococcales</taxon>
        <taxon>Cystobacterineae</taxon>
        <taxon>Myxococcaceae</taxon>
        <taxon>Corallococcus</taxon>
    </lineage>
</organism>
<feature type="region of interest" description="Disordered" evidence="5">
    <location>
        <begin position="691"/>
        <end position="749"/>
    </location>
</feature>
<evidence type="ECO:0000256" key="4">
    <source>
        <dbReference type="ARBA" id="ARBA00022840"/>
    </source>
</evidence>
<evidence type="ECO:0000256" key="1">
    <source>
        <dbReference type="ARBA" id="ARBA00022679"/>
    </source>
</evidence>
<protein>
    <submittedName>
        <fullName evidence="8">Protein kinase</fullName>
    </submittedName>
</protein>
<evidence type="ECO:0000256" key="6">
    <source>
        <dbReference type="SAM" id="Phobius"/>
    </source>
</evidence>
<evidence type="ECO:0000256" key="5">
    <source>
        <dbReference type="SAM" id="MobiDB-lite"/>
    </source>
</evidence>
<evidence type="ECO:0000256" key="2">
    <source>
        <dbReference type="ARBA" id="ARBA00022741"/>
    </source>
</evidence>
<dbReference type="AlphaFoldDB" id="A0A250JZ95"/>
<dbReference type="GO" id="GO:0005524">
    <property type="term" value="F:ATP binding"/>
    <property type="evidence" value="ECO:0007669"/>
    <property type="project" value="UniProtKB-KW"/>
</dbReference>
<accession>A0A250JZ95</accession>
<evidence type="ECO:0000256" key="3">
    <source>
        <dbReference type="ARBA" id="ARBA00022777"/>
    </source>
</evidence>
<feature type="compositionally biased region" description="Low complexity" evidence="5">
    <location>
        <begin position="484"/>
        <end position="493"/>
    </location>
</feature>
<dbReference type="OrthoDB" id="9801841at2"/>
<dbReference type="EMBL" id="CP022203">
    <property type="protein sequence ID" value="ATB48960.1"/>
    <property type="molecule type" value="Genomic_DNA"/>
</dbReference>
<dbReference type="Proteomes" id="UP000217343">
    <property type="component" value="Chromosome"/>
</dbReference>
<dbReference type="InterPro" id="IPR000719">
    <property type="entry name" value="Prot_kinase_dom"/>
</dbReference>
<keyword evidence="6" id="KW-0812">Transmembrane</keyword>
<feature type="compositionally biased region" description="Polar residues" evidence="5">
    <location>
        <begin position="421"/>
        <end position="441"/>
    </location>
</feature>
<dbReference type="GO" id="GO:0004674">
    <property type="term" value="F:protein serine/threonine kinase activity"/>
    <property type="evidence" value="ECO:0007669"/>
    <property type="project" value="TreeGrafter"/>
</dbReference>
<feature type="region of interest" description="Disordered" evidence="5">
    <location>
        <begin position="341"/>
        <end position="372"/>
    </location>
</feature>
<proteinExistence type="predicted"/>
<dbReference type="Pfam" id="PF00069">
    <property type="entry name" value="Pkinase"/>
    <property type="match status" value="1"/>
</dbReference>
<keyword evidence="6" id="KW-1133">Transmembrane helix</keyword>
<gene>
    <name evidence="8" type="ORF">MYMAC_004593</name>
</gene>
<feature type="domain" description="Protein kinase" evidence="7">
    <location>
        <begin position="10"/>
        <end position="285"/>
    </location>
</feature>
<dbReference type="PANTHER" id="PTHR43289">
    <property type="entry name" value="MITOGEN-ACTIVATED PROTEIN KINASE KINASE KINASE 20-RELATED"/>
    <property type="match status" value="1"/>
</dbReference>
<feature type="compositionally biased region" description="Pro residues" evidence="5">
    <location>
        <begin position="830"/>
        <end position="846"/>
    </location>
</feature>
<keyword evidence="2" id="KW-0547">Nucleotide-binding</keyword>
<dbReference type="InterPro" id="IPR008266">
    <property type="entry name" value="Tyr_kinase_AS"/>
</dbReference>
<dbReference type="SUPFAM" id="SSF56112">
    <property type="entry name" value="Protein kinase-like (PK-like)"/>
    <property type="match status" value="1"/>
</dbReference>
<evidence type="ECO:0000313" key="8">
    <source>
        <dbReference type="EMBL" id="ATB48960.1"/>
    </source>
</evidence>
<name>A0A250JZ95_9BACT</name>
<feature type="region of interest" description="Disordered" evidence="5">
    <location>
        <begin position="474"/>
        <end position="588"/>
    </location>
</feature>
<feature type="compositionally biased region" description="Basic residues" evidence="5">
    <location>
        <begin position="577"/>
        <end position="587"/>
    </location>
</feature>